<proteinExistence type="predicted"/>
<evidence type="ECO:0000256" key="1">
    <source>
        <dbReference type="SAM" id="MobiDB-lite"/>
    </source>
</evidence>
<dbReference type="Proteomes" id="UP001479290">
    <property type="component" value="Unassembled WGS sequence"/>
</dbReference>
<feature type="non-terminal residue" evidence="2">
    <location>
        <position position="153"/>
    </location>
</feature>
<dbReference type="AlphaFoldDB" id="A0AAW2A490"/>
<organism evidence="2 3">
    <name type="scientific">Culter alburnus</name>
    <name type="common">Topmouth culter</name>
    <dbReference type="NCBI Taxonomy" id="194366"/>
    <lineage>
        <taxon>Eukaryota</taxon>
        <taxon>Metazoa</taxon>
        <taxon>Chordata</taxon>
        <taxon>Craniata</taxon>
        <taxon>Vertebrata</taxon>
        <taxon>Euteleostomi</taxon>
        <taxon>Actinopterygii</taxon>
        <taxon>Neopterygii</taxon>
        <taxon>Teleostei</taxon>
        <taxon>Ostariophysi</taxon>
        <taxon>Cypriniformes</taxon>
        <taxon>Xenocyprididae</taxon>
        <taxon>Xenocypridinae</taxon>
        <taxon>Culter</taxon>
    </lineage>
</organism>
<feature type="compositionally biased region" description="Low complexity" evidence="1">
    <location>
        <begin position="61"/>
        <end position="73"/>
    </location>
</feature>
<dbReference type="EMBL" id="JAWDJR010000010">
    <property type="protein sequence ID" value="KAK9967878.1"/>
    <property type="molecule type" value="Genomic_DNA"/>
</dbReference>
<evidence type="ECO:0000313" key="3">
    <source>
        <dbReference type="Proteomes" id="UP001479290"/>
    </source>
</evidence>
<evidence type="ECO:0000313" key="2">
    <source>
        <dbReference type="EMBL" id="KAK9967878.1"/>
    </source>
</evidence>
<feature type="region of interest" description="Disordered" evidence="1">
    <location>
        <begin position="61"/>
        <end position="153"/>
    </location>
</feature>
<name>A0AAW2A490_CULAL</name>
<comment type="caution">
    <text evidence="2">The sequence shown here is derived from an EMBL/GenBank/DDBJ whole genome shotgun (WGS) entry which is preliminary data.</text>
</comment>
<reference evidence="2 3" key="1">
    <citation type="submission" date="2024-05" db="EMBL/GenBank/DDBJ databases">
        <title>A high-quality chromosomal-level genome assembly of Topmouth culter (Culter alburnus).</title>
        <authorList>
            <person name="Zhao H."/>
        </authorList>
    </citation>
    <scope>NUCLEOTIDE SEQUENCE [LARGE SCALE GENOMIC DNA]</scope>
    <source>
        <strain evidence="2">CATC2023</strain>
        <tissue evidence="2">Muscle</tissue>
    </source>
</reference>
<feature type="compositionally biased region" description="Pro residues" evidence="1">
    <location>
        <begin position="97"/>
        <end position="108"/>
    </location>
</feature>
<sequence length="153" mass="16361">MLRHACGTCRAPLQDDDGHGECVGCLGKPHADAALTETSCPHCECMSLASLHAHAFFMESGSASRAFPSSSSREPARKRQRGRGVQRSELGELTPAQRPPTSPSPVREPSPVLFARPEQRPSAEASDLVSFGGSEDEQPDDSMSLAASEAEEW</sequence>
<accession>A0AAW2A490</accession>
<gene>
    <name evidence="2" type="ORF">ABG768_002242</name>
</gene>
<protein>
    <submittedName>
        <fullName evidence="2">Uncharacterized protein</fullName>
    </submittedName>
</protein>
<keyword evidence="3" id="KW-1185">Reference proteome</keyword>